<feature type="transmembrane region" description="Helical" evidence="9">
    <location>
        <begin position="366"/>
        <end position="390"/>
    </location>
</feature>
<comment type="similarity">
    <text evidence="2">Belongs to the ammonia transporter channel (TC 1.A.11.2) family.</text>
</comment>
<evidence type="ECO:0000256" key="4">
    <source>
        <dbReference type="ARBA" id="ARBA00022692"/>
    </source>
</evidence>
<dbReference type="GO" id="GO:0097272">
    <property type="term" value="P:ammonium homeostasis"/>
    <property type="evidence" value="ECO:0007669"/>
    <property type="project" value="TreeGrafter"/>
</dbReference>
<dbReference type="InterPro" id="IPR024041">
    <property type="entry name" value="NH4_transpt_AmtB-like_dom"/>
</dbReference>
<dbReference type="InterPro" id="IPR001905">
    <property type="entry name" value="Ammonium_transpt"/>
</dbReference>
<proteinExistence type="inferred from homology"/>
<evidence type="ECO:0000313" key="11">
    <source>
        <dbReference type="EMBL" id="RGN23239.1"/>
    </source>
</evidence>
<evidence type="ECO:0000256" key="7">
    <source>
        <dbReference type="ARBA" id="ARBA00023177"/>
    </source>
</evidence>
<dbReference type="InterPro" id="IPR002187">
    <property type="entry name" value="N-reg_PII"/>
</dbReference>
<accession>A0A3E5ANY3</accession>
<sequence length="585" mass="61908">MTEEISGVIFGVWFLIGAALVFWMQAGFAMVEAGFTRAKNTGNILMKNLMDFCIGTVVFILIGFSLLLGEDVLGFIGKPGFDIFTSYKDFDWSNFVFNLVFCATTATIVSGAMAERTKFISYCVYSGVISALIYPIEAHWIWGGGWLSQIGFHDFAGSCAIHMVGGISALVGAAILGPRIGKFTKDKNGKITKVNAIPGHNITIGALGVFILWLGWYGFNGAAAKSVEQLGSIFVTTTIAPALATVVCMIFTWLKYGKPDVSMCLNASLAGLVAITAGCDVTDALGAIIIGSVAGLLVCFGVWFLDHVLRVDDPVGAVAVHMMNGIWGTIAVGLFATNSAPGYSIADSKGNELVGLFYGGGFKLLGLQLTGFVSVAAWTVVTITIVFLVIKATLGLRVSEEEEIVGLDPTEHGLPSAYAGFAIMDVSGDVMDVNENTDLGSSEYATASKAKKDAAVPVVNATTPASSSGIHKVVIISKLTKYDKLRKAMNDLGVTGMTVTQVMGCGIQKGAGEKYRGAELDATLLPKVKVEVIVGKIPVEKVIETAKKTLYTGHIGDGKIFVYDVAQVVKVRTGEEGIEALQDVE</sequence>
<feature type="transmembrane region" description="Helical" evidence="9">
    <location>
        <begin position="95"/>
        <end position="112"/>
    </location>
</feature>
<keyword evidence="6 9" id="KW-0472">Membrane</keyword>
<keyword evidence="4 9" id="KW-0812">Transmembrane</keyword>
<dbReference type="PROSITE" id="PS01219">
    <property type="entry name" value="AMMONIUM_TRANSP"/>
    <property type="match status" value="1"/>
</dbReference>
<keyword evidence="3" id="KW-0813">Transport</keyword>
<reference evidence="13 14" key="1">
    <citation type="submission" date="2018-08" db="EMBL/GenBank/DDBJ databases">
        <title>A genome reference for cultivated species of the human gut microbiota.</title>
        <authorList>
            <person name="Zou Y."/>
            <person name="Xue W."/>
            <person name="Luo G."/>
        </authorList>
    </citation>
    <scope>NUCLEOTIDE SEQUENCE [LARGE SCALE GENOMIC DNA]</scope>
    <source>
        <strain evidence="12 14">AF12-8</strain>
        <strain evidence="11 13">OM05-6AA</strain>
    </source>
</reference>
<dbReference type="PANTHER" id="PTHR11730">
    <property type="entry name" value="AMMONIUM TRANSPORTER"/>
    <property type="match status" value="1"/>
</dbReference>
<dbReference type="AlphaFoldDB" id="A0A3E5ANY3"/>
<dbReference type="GO" id="GO:0016020">
    <property type="term" value="C:membrane"/>
    <property type="evidence" value="ECO:0007669"/>
    <property type="project" value="UniProtKB-SubCell"/>
</dbReference>
<dbReference type="NCBIfam" id="TIGR00836">
    <property type="entry name" value="amt"/>
    <property type="match status" value="1"/>
</dbReference>
<dbReference type="GO" id="GO:0030234">
    <property type="term" value="F:enzyme regulator activity"/>
    <property type="evidence" value="ECO:0007669"/>
    <property type="project" value="InterPro"/>
</dbReference>
<evidence type="ECO:0000259" key="10">
    <source>
        <dbReference type="Pfam" id="PF00909"/>
    </source>
</evidence>
<dbReference type="Proteomes" id="UP000260970">
    <property type="component" value="Unassembled WGS sequence"/>
</dbReference>
<dbReference type="SMART" id="SM00938">
    <property type="entry name" value="P-II"/>
    <property type="match status" value="1"/>
</dbReference>
<dbReference type="InterPro" id="IPR029020">
    <property type="entry name" value="Ammonium/urea_transptr"/>
</dbReference>
<feature type="transmembrane region" description="Helical" evidence="9">
    <location>
        <begin position="119"/>
        <end position="143"/>
    </location>
</feature>
<dbReference type="InterPro" id="IPR018047">
    <property type="entry name" value="Ammonium_transpt_CS"/>
</dbReference>
<comment type="caution">
    <text evidence="11">The sequence shown here is derived from an EMBL/GenBank/DDBJ whole genome shotgun (WGS) entry which is preliminary data.</text>
</comment>
<dbReference type="SUPFAM" id="SSF111352">
    <property type="entry name" value="Ammonium transporter"/>
    <property type="match status" value="1"/>
</dbReference>
<evidence type="ECO:0000256" key="1">
    <source>
        <dbReference type="ARBA" id="ARBA00004141"/>
    </source>
</evidence>
<evidence type="ECO:0000313" key="14">
    <source>
        <dbReference type="Proteomes" id="UP000286581"/>
    </source>
</evidence>
<gene>
    <name evidence="11" type="primary">amt</name>
    <name evidence="12" type="ORF">DWV78_03815</name>
    <name evidence="11" type="ORF">DXB72_07640</name>
</gene>
<organism evidence="11 13">
    <name type="scientific">Agathobacter rectalis</name>
    <dbReference type="NCBI Taxonomy" id="39491"/>
    <lineage>
        <taxon>Bacteria</taxon>
        <taxon>Bacillati</taxon>
        <taxon>Bacillota</taxon>
        <taxon>Clostridia</taxon>
        <taxon>Lachnospirales</taxon>
        <taxon>Lachnospiraceae</taxon>
        <taxon>Agathobacter</taxon>
    </lineage>
</organism>
<evidence type="ECO:0000256" key="8">
    <source>
        <dbReference type="RuleBase" id="RU003936"/>
    </source>
</evidence>
<evidence type="ECO:0000256" key="9">
    <source>
        <dbReference type="SAM" id="Phobius"/>
    </source>
</evidence>
<evidence type="ECO:0000313" key="12">
    <source>
        <dbReference type="EMBL" id="RGW40821.1"/>
    </source>
</evidence>
<dbReference type="Pfam" id="PF00543">
    <property type="entry name" value="P-II"/>
    <property type="match status" value="1"/>
</dbReference>
<evidence type="ECO:0000256" key="6">
    <source>
        <dbReference type="ARBA" id="ARBA00023136"/>
    </source>
</evidence>
<feature type="transmembrane region" description="Helical" evidence="9">
    <location>
        <begin position="231"/>
        <end position="254"/>
    </location>
</feature>
<evidence type="ECO:0000256" key="2">
    <source>
        <dbReference type="ARBA" id="ARBA00005887"/>
    </source>
</evidence>
<dbReference type="GO" id="GO:0006808">
    <property type="term" value="P:regulation of nitrogen utilization"/>
    <property type="evidence" value="ECO:0007669"/>
    <property type="project" value="InterPro"/>
</dbReference>
<feature type="transmembrane region" description="Helical" evidence="9">
    <location>
        <begin position="49"/>
        <end position="68"/>
    </location>
</feature>
<dbReference type="EMBL" id="QSUG01000006">
    <property type="protein sequence ID" value="RGN23239.1"/>
    <property type="molecule type" value="Genomic_DNA"/>
</dbReference>
<dbReference type="Pfam" id="PF00909">
    <property type="entry name" value="Ammonium_transp"/>
    <property type="match status" value="1"/>
</dbReference>
<protein>
    <submittedName>
        <fullName evidence="11">Ammonium transporter</fullName>
    </submittedName>
</protein>
<feature type="domain" description="Ammonium transporter AmtB-like" evidence="10">
    <location>
        <begin position="12"/>
        <end position="414"/>
    </location>
</feature>
<comment type="similarity">
    <text evidence="8">Belongs to the P(II) protein family.</text>
</comment>
<evidence type="ECO:0000313" key="13">
    <source>
        <dbReference type="Proteomes" id="UP000260970"/>
    </source>
</evidence>
<dbReference type="Gene3D" id="1.10.3430.10">
    <property type="entry name" value="Ammonium transporter AmtB like domains"/>
    <property type="match status" value="1"/>
</dbReference>
<dbReference type="InterPro" id="IPR011322">
    <property type="entry name" value="N-reg_PII-like_a/b"/>
</dbReference>
<feature type="transmembrane region" description="Helical" evidence="9">
    <location>
        <begin position="326"/>
        <end position="346"/>
    </location>
</feature>
<dbReference type="PRINTS" id="PR00340">
    <property type="entry name" value="PIIGLNB"/>
</dbReference>
<evidence type="ECO:0000256" key="5">
    <source>
        <dbReference type="ARBA" id="ARBA00022989"/>
    </source>
</evidence>
<feature type="transmembrane region" description="Helical" evidence="9">
    <location>
        <begin position="284"/>
        <end position="305"/>
    </location>
</feature>
<dbReference type="FunFam" id="1.10.3430.10:FF:000008">
    <property type="entry name" value="Ammonium transporter"/>
    <property type="match status" value="1"/>
</dbReference>
<dbReference type="Gene3D" id="3.30.70.120">
    <property type="match status" value="1"/>
</dbReference>
<dbReference type="PROSITE" id="PS51343">
    <property type="entry name" value="PII_GLNB_DOM"/>
    <property type="match status" value="1"/>
</dbReference>
<dbReference type="EMBL" id="QSAE01000007">
    <property type="protein sequence ID" value="RGW40821.1"/>
    <property type="molecule type" value="Genomic_DNA"/>
</dbReference>
<dbReference type="Proteomes" id="UP000286581">
    <property type="component" value="Unassembled WGS sequence"/>
</dbReference>
<dbReference type="InterPro" id="IPR015867">
    <property type="entry name" value="N-reg_PII/ATP_PRibTrfase_C"/>
</dbReference>
<dbReference type="InterPro" id="IPR017918">
    <property type="entry name" value="N-reg_PII_CS"/>
</dbReference>
<dbReference type="GO" id="GO:0008519">
    <property type="term" value="F:ammonium channel activity"/>
    <property type="evidence" value="ECO:0007669"/>
    <property type="project" value="InterPro"/>
</dbReference>
<feature type="transmembrane region" description="Helical" evidence="9">
    <location>
        <begin position="155"/>
        <end position="176"/>
    </location>
</feature>
<feature type="transmembrane region" description="Helical" evidence="9">
    <location>
        <begin position="6"/>
        <end position="28"/>
    </location>
</feature>
<keyword evidence="5 9" id="KW-1133">Transmembrane helix</keyword>
<dbReference type="PANTHER" id="PTHR11730:SF89">
    <property type="entry name" value="AMMONIUM TRANSPORTER SLL0108-RELATED"/>
    <property type="match status" value="1"/>
</dbReference>
<dbReference type="SUPFAM" id="SSF54913">
    <property type="entry name" value="GlnB-like"/>
    <property type="match status" value="1"/>
</dbReference>
<feature type="transmembrane region" description="Helical" evidence="9">
    <location>
        <begin position="261"/>
        <end position="278"/>
    </location>
</feature>
<comment type="subcellular location">
    <subcellularLocation>
        <location evidence="1">Membrane</location>
        <topology evidence="1">Multi-pass membrane protein</topology>
    </subcellularLocation>
</comment>
<dbReference type="PROSITE" id="PS00638">
    <property type="entry name" value="PII_GLNB_CTER"/>
    <property type="match status" value="1"/>
</dbReference>
<keyword evidence="7" id="KW-0924">Ammonia transport</keyword>
<evidence type="ECO:0000256" key="3">
    <source>
        <dbReference type="ARBA" id="ARBA00022448"/>
    </source>
</evidence>
<feature type="transmembrane region" description="Helical" evidence="9">
    <location>
        <begin position="197"/>
        <end position="219"/>
    </location>
</feature>
<name>A0A3E5ANY3_9FIRM</name>
<dbReference type="RefSeq" id="WP_117690509.1">
    <property type="nucleotide sequence ID" value="NZ_QSUE01000007.1"/>
</dbReference>